<dbReference type="GO" id="GO:0032259">
    <property type="term" value="P:methylation"/>
    <property type="evidence" value="ECO:0007669"/>
    <property type="project" value="UniProtKB-KW"/>
</dbReference>
<dbReference type="Proteomes" id="UP000765507">
    <property type="component" value="Unassembled WGS sequence"/>
</dbReference>
<proteinExistence type="predicted"/>
<sequence length="122" mass="14103">MHTDVGPEPRSLEGSTSPVEEQQLQQCPEQAVSNRQEDRMGQRNRRSPKDADIMDSVRETQAAATRAEWQRWAETTGARIRVLLQQLHGKPWRTNILHIEPVKSYAPHMYHIVLDLECRPHS</sequence>
<keyword evidence="3" id="KW-1185">Reference proteome</keyword>
<dbReference type="EMBL" id="JAHGAV010000090">
    <property type="protein sequence ID" value="KAG6932678.1"/>
    <property type="molecule type" value="Genomic_DNA"/>
</dbReference>
<comment type="caution">
    <text evidence="2">The sequence shown here is derived from an EMBL/GenBank/DDBJ whole genome shotgun (WGS) entry which is preliminary data.</text>
</comment>
<feature type="region of interest" description="Disordered" evidence="1">
    <location>
        <begin position="1"/>
        <end position="61"/>
    </location>
</feature>
<name>A0A8T1SUW6_CHESE</name>
<dbReference type="OrthoDB" id="408788at2759"/>
<protein>
    <submittedName>
        <fullName evidence="2">tRNA methyltransferase 12 -like protein</fullName>
    </submittedName>
</protein>
<keyword evidence="2" id="KW-0808">Transferase</keyword>
<feature type="compositionally biased region" description="Basic and acidic residues" evidence="1">
    <location>
        <begin position="1"/>
        <end position="11"/>
    </location>
</feature>
<reference evidence="2 3" key="1">
    <citation type="journal article" date="2020" name="G3 (Bethesda)">
        <title>Draft Genome of the Common Snapping Turtle, Chelydra serpentina, a Model for Phenotypic Plasticity in Reptiles.</title>
        <authorList>
            <person name="Das D."/>
            <person name="Singh S.K."/>
            <person name="Bierstedt J."/>
            <person name="Erickson A."/>
            <person name="Galli G.L.J."/>
            <person name="Crossley D.A. 2nd"/>
            <person name="Rhen T."/>
        </authorList>
    </citation>
    <scope>NUCLEOTIDE SEQUENCE [LARGE SCALE GENOMIC DNA]</scope>
    <source>
        <strain evidence="2">KW</strain>
    </source>
</reference>
<keyword evidence="2" id="KW-0489">Methyltransferase</keyword>
<feature type="compositionally biased region" description="Polar residues" evidence="1">
    <location>
        <begin position="13"/>
        <end position="34"/>
    </location>
</feature>
<organism evidence="2 3">
    <name type="scientific">Chelydra serpentina</name>
    <name type="common">Snapping turtle</name>
    <name type="synonym">Testudo serpentina</name>
    <dbReference type="NCBI Taxonomy" id="8475"/>
    <lineage>
        <taxon>Eukaryota</taxon>
        <taxon>Metazoa</taxon>
        <taxon>Chordata</taxon>
        <taxon>Craniata</taxon>
        <taxon>Vertebrata</taxon>
        <taxon>Euteleostomi</taxon>
        <taxon>Archelosauria</taxon>
        <taxon>Testudinata</taxon>
        <taxon>Testudines</taxon>
        <taxon>Cryptodira</taxon>
        <taxon>Durocryptodira</taxon>
        <taxon>Americhelydia</taxon>
        <taxon>Chelydroidea</taxon>
        <taxon>Chelydridae</taxon>
        <taxon>Chelydra</taxon>
    </lineage>
</organism>
<accession>A0A8T1SUW6</accession>
<evidence type="ECO:0000256" key="1">
    <source>
        <dbReference type="SAM" id="MobiDB-lite"/>
    </source>
</evidence>
<evidence type="ECO:0000313" key="3">
    <source>
        <dbReference type="Proteomes" id="UP000765507"/>
    </source>
</evidence>
<gene>
    <name evidence="2" type="ORF">G0U57_020952</name>
</gene>
<dbReference type="GO" id="GO:0008168">
    <property type="term" value="F:methyltransferase activity"/>
    <property type="evidence" value="ECO:0007669"/>
    <property type="project" value="UniProtKB-KW"/>
</dbReference>
<dbReference type="InterPro" id="IPR029063">
    <property type="entry name" value="SAM-dependent_MTases_sf"/>
</dbReference>
<evidence type="ECO:0000313" key="2">
    <source>
        <dbReference type="EMBL" id="KAG6932678.1"/>
    </source>
</evidence>
<feature type="compositionally biased region" description="Basic and acidic residues" evidence="1">
    <location>
        <begin position="35"/>
        <end position="58"/>
    </location>
</feature>
<dbReference type="AlphaFoldDB" id="A0A8T1SUW6"/>
<dbReference type="Gene3D" id="3.40.50.150">
    <property type="entry name" value="Vaccinia Virus protein VP39"/>
    <property type="match status" value="1"/>
</dbReference>